<comment type="caution">
    <text evidence="1">The sequence shown here is derived from an EMBL/GenBank/DDBJ whole genome shotgun (WGS) entry which is preliminary data.</text>
</comment>
<accession>A0A7C4W0P2</accession>
<evidence type="ECO:0000313" key="1">
    <source>
        <dbReference type="EMBL" id="HGU34035.1"/>
    </source>
</evidence>
<reference evidence="1" key="1">
    <citation type="journal article" date="2020" name="mSystems">
        <title>Genome- and Community-Level Interaction Insights into Carbon Utilization and Element Cycling Functions of Hydrothermarchaeota in Hydrothermal Sediment.</title>
        <authorList>
            <person name="Zhou Z."/>
            <person name="Liu Y."/>
            <person name="Xu W."/>
            <person name="Pan J."/>
            <person name="Luo Z.H."/>
            <person name="Li M."/>
        </authorList>
    </citation>
    <scope>NUCLEOTIDE SEQUENCE [LARGE SCALE GENOMIC DNA]</scope>
    <source>
        <strain evidence="1">SpSt-477</strain>
    </source>
</reference>
<organism evidence="1">
    <name type="scientific">Desulfatirhabdium butyrativorans</name>
    <dbReference type="NCBI Taxonomy" id="340467"/>
    <lineage>
        <taxon>Bacteria</taxon>
        <taxon>Pseudomonadati</taxon>
        <taxon>Thermodesulfobacteriota</taxon>
        <taxon>Desulfobacteria</taxon>
        <taxon>Desulfobacterales</taxon>
        <taxon>Desulfatirhabdiaceae</taxon>
        <taxon>Desulfatirhabdium</taxon>
    </lineage>
</organism>
<proteinExistence type="predicted"/>
<gene>
    <name evidence="1" type="ORF">ENS29_14495</name>
</gene>
<dbReference type="EMBL" id="DSUH01000329">
    <property type="protein sequence ID" value="HGU34035.1"/>
    <property type="molecule type" value="Genomic_DNA"/>
</dbReference>
<protein>
    <submittedName>
        <fullName evidence="1">HPr family phosphocarrier protein</fullName>
    </submittedName>
</protein>
<sequence>MSDAGLKSQFLEKASFFSEDLIKCCRYIVAFGSDGAIFTKRFYSKLISTTKLLEDMLDFHGAKNNKRWYFYRELTATVVHLCRSAYSQKHINNRLQFYDLPNAVEFENEGRTTLDLLNQALVRLAPVILEETKLLELREPEGTFSPADFPTLTTSEMLPYDIDDEDRDQQRENLVKIASEFLRIAAAYDQFGFFRSYPQDQILTIIPDKINEVEVRRYEMLVHNLQSAFDTYVIHGGYRFGQKTFKRLRGYFSVCLHLLEMAGSLLHLYERHLHDAGYKDTYKKCQERLSELVDPWMILDRIVNYGLFYSGRFLSAGKRVAHDILKEHIERSSIRVGIPVALGFHTRPSLLVAKIVQHYGGEVSLVVGQDRFDASSVLDIQWAGGKIHKENIREVVFEGDVRALKDIEILAGVNYGEDLIGKGIPLPSELNYLK</sequence>
<dbReference type="SUPFAM" id="SSF55594">
    <property type="entry name" value="HPr-like"/>
    <property type="match status" value="1"/>
</dbReference>
<dbReference type="AlphaFoldDB" id="A0A7C4W0P2"/>
<dbReference type="InterPro" id="IPR035895">
    <property type="entry name" value="HPr-like_sf"/>
</dbReference>
<name>A0A7C4W0P2_9BACT</name>